<reference evidence="1" key="1">
    <citation type="journal article" date="2019" name="Sci. Rep.">
        <title>Draft genome of Tanacetum cinerariifolium, the natural source of mosquito coil.</title>
        <authorList>
            <person name="Yamashiro T."/>
            <person name="Shiraishi A."/>
            <person name="Satake H."/>
            <person name="Nakayama K."/>
        </authorList>
    </citation>
    <scope>NUCLEOTIDE SEQUENCE</scope>
</reference>
<sequence>HFGFHDQRTPARVQHRADARDFAIRDAAHVVDLALHGHALLVEAVGTGTGQPHGDVDETEQRATVHDIAAIAQMRLQGQCDLGHTVAEPYQLAAQGLEVSAFGQAFRNVHQRFFSCLALANSDAMALLAGAAVAVSLRGALLCC</sequence>
<dbReference type="AlphaFoldDB" id="A0A699V4R7"/>
<gene>
    <name evidence="1" type="ORF">Tci_902221</name>
</gene>
<feature type="non-terminal residue" evidence="1">
    <location>
        <position position="1"/>
    </location>
</feature>
<comment type="caution">
    <text evidence="1">The sequence shown here is derived from an EMBL/GenBank/DDBJ whole genome shotgun (WGS) entry which is preliminary data.</text>
</comment>
<evidence type="ECO:0000313" key="1">
    <source>
        <dbReference type="EMBL" id="GFD30252.1"/>
    </source>
</evidence>
<name>A0A699V4R7_TANCI</name>
<protein>
    <submittedName>
        <fullName evidence="1">Uncharacterized protein</fullName>
    </submittedName>
</protein>
<organism evidence="1">
    <name type="scientific">Tanacetum cinerariifolium</name>
    <name type="common">Dalmatian daisy</name>
    <name type="synonym">Chrysanthemum cinerariifolium</name>
    <dbReference type="NCBI Taxonomy" id="118510"/>
    <lineage>
        <taxon>Eukaryota</taxon>
        <taxon>Viridiplantae</taxon>
        <taxon>Streptophyta</taxon>
        <taxon>Embryophyta</taxon>
        <taxon>Tracheophyta</taxon>
        <taxon>Spermatophyta</taxon>
        <taxon>Magnoliopsida</taxon>
        <taxon>eudicotyledons</taxon>
        <taxon>Gunneridae</taxon>
        <taxon>Pentapetalae</taxon>
        <taxon>asterids</taxon>
        <taxon>campanulids</taxon>
        <taxon>Asterales</taxon>
        <taxon>Asteraceae</taxon>
        <taxon>Asteroideae</taxon>
        <taxon>Anthemideae</taxon>
        <taxon>Anthemidinae</taxon>
        <taxon>Tanacetum</taxon>
    </lineage>
</organism>
<proteinExistence type="predicted"/>
<accession>A0A699V4R7</accession>
<dbReference type="EMBL" id="BKCJ011402164">
    <property type="protein sequence ID" value="GFD30252.1"/>
    <property type="molecule type" value="Genomic_DNA"/>
</dbReference>